<dbReference type="Proteomes" id="UP001239994">
    <property type="component" value="Unassembled WGS sequence"/>
</dbReference>
<comment type="caution">
    <text evidence="2">The sequence shown here is derived from an EMBL/GenBank/DDBJ whole genome shotgun (WGS) entry which is preliminary data.</text>
</comment>
<dbReference type="AlphaFoldDB" id="A0AAD8ZED3"/>
<feature type="region of interest" description="Disordered" evidence="1">
    <location>
        <begin position="1"/>
        <end position="20"/>
    </location>
</feature>
<proteinExistence type="predicted"/>
<evidence type="ECO:0000256" key="1">
    <source>
        <dbReference type="SAM" id="MobiDB-lite"/>
    </source>
</evidence>
<name>A0AAD8ZED3_9TELE</name>
<reference evidence="2" key="1">
    <citation type="submission" date="2023-03" db="EMBL/GenBank/DDBJ databases">
        <title>Electrophorus voltai genome.</title>
        <authorList>
            <person name="Bian C."/>
        </authorList>
    </citation>
    <scope>NUCLEOTIDE SEQUENCE</scope>
    <source>
        <strain evidence="2">CB-2022</strain>
        <tissue evidence="2">Muscle</tissue>
    </source>
</reference>
<evidence type="ECO:0000313" key="2">
    <source>
        <dbReference type="EMBL" id="KAK1796406.1"/>
    </source>
</evidence>
<evidence type="ECO:0000313" key="3">
    <source>
        <dbReference type="Proteomes" id="UP001239994"/>
    </source>
</evidence>
<feature type="non-terminal residue" evidence="2">
    <location>
        <position position="1"/>
    </location>
</feature>
<accession>A0AAD8ZED3</accession>
<sequence>MSQRFTVTAFSKSDSERGVSDIQGEVNQLFEGDEPIPSSSDKEGASNLSEDTVKDLIILISLQYSRIQVCQDELCIANNFIIVSKTKCIVFLYKTCSGIIAKCLQICKSRWVSVGPLCGAVAIVETGWRDGGGTEKYPYPLYIHRGLDFNHARPMIANFFLLYENIAEIETSNNPLLSHQNFYTPQIGFCRYAVVRFSDLVFGFCLESDLTTVNYMLIVE</sequence>
<feature type="compositionally biased region" description="Polar residues" evidence="1">
    <location>
        <begin position="1"/>
        <end position="12"/>
    </location>
</feature>
<organism evidence="2 3">
    <name type="scientific">Electrophorus voltai</name>
    <dbReference type="NCBI Taxonomy" id="2609070"/>
    <lineage>
        <taxon>Eukaryota</taxon>
        <taxon>Metazoa</taxon>
        <taxon>Chordata</taxon>
        <taxon>Craniata</taxon>
        <taxon>Vertebrata</taxon>
        <taxon>Euteleostomi</taxon>
        <taxon>Actinopterygii</taxon>
        <taxon>Neopterygii</taxon>
        <taxon>Teleostei</taxon>
        <taxon>Ostariophysi</taxon>
        <taxon>Gymnotiformes</taxon>
        <taxon>Gymnotoidei</taxon>
        <taxon>Gymnotidae</taxon>
        <taxon>Electrophorus</taxon>
    </lineage>
</organism>
<protein>
    <submittedName>
        <fullName evidence="2">Uncharacterized protein</fullName>
    </submittedName>
</protein>
<dbReference type="EMBL" id="JAROKS010000015">
    <property type="protein sequence ID" value="KAK1796406.1"/>
    <property type="molecule type" value="Genomic_DNA"/>
</dbReference>
<gene>
    <name evidence="2" type="ORF">P4O66_009456</name>
</gene>
<keyword evidence="3" id="KW-1185">Reference proteome</keyword>